<evidence type="ECO:0000259" key="1">
    <source>
        <dbReference type="Pfam" id="PF00685"/>
    </source>
</evidence>
<dbReference type="RefSeq" id="WP_124971694.1">
    <property type="nucleotide sequence ID" value="NZ_BDQK01000006.1"/>
</dbReference>
<dbReference type="InterPro" id="IPR027417">
    <property type="entry name" value="P-loop_NTPase"/>
</dbReference>
<evidence type="ECO:0000313" key="2">
    <source>
        <dbReference type="EMBL" id="GBF80253.1"/>
    </source>
</evidence>
<sequence length="371" mass="42967">MTIQAKILKINRKNKPHSLGIPCLEDFDYEEEKWIDINLIIHQPNINLYCLDFSEKLAIFVETNPGIDLYQFPFFYQAQYNHAQRLIVITFDDLSKIAQEREKPQKLILIYSVGRCGSTLLNSVFNQLENTVSFSEPGVYDQLVIMRQWDGSNDGQISQLVENCTKLFCKSGQTSTQVIKFRSYGIEIADLILQNFPEAKIIFLYRDIESWMDSAFRASLGKIPEQIDSLLEMDKEASQISPLIANYRKDKPLSYVKILTLLWLSVMERYLLLEKQFPSSIAIRFEDLKADSQQTVLEILKYCDIPTNNLSQVFEVLQKDSQADTVLSKMNLREQQVELTTKDINEIRETLKESLIILTSDFIVPNTLFLK</sequence>
<protein>
    <recommendedName>
        <fullName evidence="1">Sulfotransferase domain-containing protein</fullName>
    </recommendedName>
</protein>
<organism evidence="2 3">
    <name type="scientific">Aphanothece sacrum FPU1</name>
    <dbReference type="NCBI Taxonomy" id="1920663"/>
    <lineage>
        <taxon>Bacteria</taxon>
        <taxon>Bacillati</taxon>
        <taxon>Cyanobacteriota</taxon>
        <taxon>Cyanophyceae</taxon>
        <taxon>Oscillatoriophycideae</taxon>
        <taxon>Chroococcales</taxon>
        <taxon>Aphanothecaceae</taxon>
        <taxon>Aphanothece</taxon>
    </lineage>
</organism>
<dbReference type="OrthoDB" id="3397773at2"/>
<evidence type="ECO:0000313" key="3">
    <source>
        <dbReference type="Proteomes" id="UP000287247"/>
    </source>
</evidence>
<proteinExistence type="predicted"/>
<dbReference type="InterPro" id="IPR000863">
    <property type="entry name" value="Sulfotransferase_dom"/>
</dbReference>
<dbReference type="Proteomes" id="UP000287247">
    <property type="component" value="Unassembled WGS sequence"/>
</dbReference>
<dbReference type="Pfam" id="PF00685">
    <property type="entry name" value="Sulfotransfer_1"/>
    <property type="match status" value="1"/>
</dbReference>
<comment type="caution">
    <text evidence="2">The sequence shown here is derived from an EMBL/GenBank/DDBJ whole genome shotgun (WGS) entry which is preliminary data.</text>
</comment>
<feature type="domain" description="Sulfotransferase" evidence="1">
    <location>
        <begin position="108"/>
        <end position="319"/>
    </location>
</feature>
<accession>A0A401IG40</accession>
<dbReference type="EMBL" id="BDQK01000006">
    <property type="protein sequence ID" value="GBF80253.1"/>
    <property type="molecule type" value="Genomic_DNA"/>
</dbReference>
<dbReference type="PANTHER" id="PTHR33844">
    <property type="entry name" value="SULFOTRANSFER_1 DOMAIN-CONTAINING PROTEIN"/>
    <property type="match status" value="1"/>
</dbReference>
<keyword evidence="3" id="KW-1185">Reference proteome</keyword>
<dbReference type="SUPFAM" id="SSF52540">
    <property type="entry name" value="P-loop containing nucleoside triphosphate hydrolases"/>
    <property type="match status" value="1"/>
</dbReference>
<gene>
    <name evidence="2" type="ORF">AsFPU1_1654</name>
</gene>
<name>A0A401IG40_APHSA</name>
<dbReference type="AlphaFoldDB" id="A0A401IG40"/>
<dbReference type="PANTHER" id="PTHR33844:SF1">
    <property type="entry name" value="SULFOTRANSFERASE DOMAIN-CONTAINING PROTEIN"/>
    <property type="match status" value="1"/>
</dbReference>
<dbReference type="Gene3D" id="3.40.50.300">
    <property type="entry name" value="P-loop containing nucleotide triphosphate hydrolases"/>
    <property type="match status" value="1"/>
</dbReference>
<reference evidence="3" key="1">
    <citation type="submission" date="2017-05" db="EMBL/GenBank/DDBJ databases">
        <title>Physiological properties and genetic analysis related to exopolysaccharide production of fresh-water unicellular cyanobacterium Aphanothece sacrum, Suizenji Nori, that has been cultured as a food source in Japan.</title>
        <authorList>
            <person name="Kanesaki Y."/>
            <person name="Yoshikawa S."/>
            <person name="Ohki K."/>
        </authorList>
    </citation>
    <scope>NUCLEOTIDE SEQUENCE [LARGE SCALE GENOMIC DNA]</scope>
    <source>
        <strain evidence="3">FPU1</strain>
    </source>
</reference>